<gene>
    <name evidence="3" type="primary">KLHDC4_2</name>
    <name evidence="3" type="ORF">FOZ62_011117</name>
</gene>
<feature type="domain" description="DUF4110" evidence="2">
    <location>
        <begin position="18"/>
        <end position="108"/>
    </location>
</feature>
<feature type="non-terminal residue" evidence="3">
    <location>
        <position position="1085"/>
    </location>
</feature>
<evidence type="ECO:0000313" key="4">
    <source>
        <dbReference type="Proteomes" id="UP000574390"/>
    </source>
</evidence>
<proteinExistence type="predicted"/>
<feature type="region of interest" description="Disordered" evidence="1">
    <location>
        <begin position="96"/>
        <end position="135"/>
    </location>
</feature>
<reference evidence="3 4" key="1">
    <citation type="submission" date="2020-04" db="EMBL/GenBank/DDBJ databases">
        <title>Perkinsus olseni comparative genomics.</title>
        <authorList>
            <person name="Bogema D.R."/>
        </authorList>
    </citation>
    <scope>NUCLEOTIDE SEQUENCE [LARGE SCALE GENOMIC DNA]</scope>
    <source>
        <strain evidence="3">ATCC PRA-205</strain>
    </source>
</reference>
<comment type="caution">
    <text evidence="3">The sequence shown here is derived from an EMBL/GenBank/DDBJ whole genome shotgun (WGS) entry which is preliminary data.</text>
</comment>
<protein>
    <submittedName>
        <fullName evidence="3">Kelch domain containing 4</fullName>
    </submittedName>
</protein>
<sequence>LRERMEDIRSQWDLKEEYTPRLEESLRDFTKRTMDHWAEVQEAKMIEEAGDMDNAELRRAIMDRKEVRRLAFSLAEERFNEVRDVLVELKEMEEEQAACEEDDDTHHHHHHHHKHKSGKSGSKMEKRDGSQYRSGPTAEQGVVFYLRTAHWMIPELRGVNAEKLLQIIASTSSSTLTQSEYVYLTVALNRASKAASRPRSGEWEDTVGEWLRNHAGRMPVRQTTLTMNALARAGAGDSCGWIGESLKALLDHTGDLVALDLSLALNAAAKVLADENKRPAGGVPEEVLSLCEEVLCRALPRLAKDLAPQGFANVLHACAKLKIRPSTLIVVEKFCIGPLLRGSDSANPLLGMNRQELSLLIYSLSRLFPPSNGSVRAVFEFAAPIVTSNESLKGMQVSELVMILHSFEKANFIPEDGIIKRLSYFTAPVVDKMSIAELANVGKFFVGCGAPDYSFLMECSRRLRCMPEHQLRSAQNLSLLMGIYAKALVRDAPLVCGVLLAAFISCKNPDPPSVARTLLAISRLDLVRNIDKSHRQNLLRLARRSLASSDQHSLVCLAYALCTPGWDIGIGLVHDALLLAAEPLVLHKPTFGPQLAVAMQVAGITASELTLRRLRSLAWLWDASSDVSRSGEGLDALRLSAVQEEVTLTVQRVLVDDGGATLEREALVNGIWGCEVAEDRRSMLKNLKFELLSKADGVFRDLSKTGENKMEEKTISSGWESHLFEAASQGILSGLEIADWAEILRASGTRPASTEMKGFLERHFMLPVVKARTKIEAEVALSFVSSLATIYRRSTPHLNAFLNRVCADMLSAREFESFSKVELIAFVSALERCGYTPEAMVMMNIGTVLRRRVDELDFADCAAVFKFYSHCKHADDTLFKLLQARLRSTRVKFDQAVAPSLLSSLAQLRLEGDGDFVARTIVPQLMGSGKLSSESCVQVVIAITKLDIVRALRPDDCVSLLAVAAESAQVCTLRSISALCYNLCQSSWGGEGLPVICKALERLYWNLEQMTEETIARQIGISIQALNWTRLDAESLRCLLKLRASRIHGEVRAALKSMGVPKLFENEVKIDAFWGCDMLVTLVSE</sequence>
<evidence type="ECO:0000313" key="3">
    <source>
        <dbReference type="EMBL" id="KAF4714791.1"/>
    </source>
</evidence>
<organism evidence="3 4">
    <name type="scientific">Perkinsus olseni</name>
    <name type="common">Perkinsus atlanticus</name>
    <dbReference type="NCBI Taxonomy" id="32597"/>
    <lineage>
        <taxon>Eukaryota</taxon>
        <taxon>Sar</taxon>
        <taxon>Alveolata</taxon>
        <taxon>Perkinsozoa</taxon>
        <taxon>Perkinsea</taxon>
        <taxon>Perkinsida</taxon>
        <taxon>Perkinsidae</taxon>
        <taxon>Perkinsus</taxon>
    </lineage>
</organism>
<dbReference type="Proteomes" id="UP000574390">
    <property type="component" value="Unassembled WGS sequence"/>
</dbReference>
<dbReference type="AlphaFoldDB" id="A0A7J6R339"/>
<dbReference type="EMBL" id="JABANM010025307">
    <property type="protein sequence ID" value="KAF4714791.1"/>
    <property type="molecule type" value="Genomic_DNA"/>
</dbReference>
<feature type="compositionally biased region" description="Basic residues" evidence="1">
    <location>
        <begin position="107"/>
        <end position="118"/>
    </location>
</feature>
<dbReference type="Pfam" id="PF13422">
    <property type="entry name" value="DUF4110"/>
    <property type="match status" value="1"/>
</dbReference>
<evidence type="ECO:0000256" key="1">
    <source>
        <dbReference type="SAM" id="MobiDB-lite"/>
    </source>
</evidence>
<evidence type="ECO:0000259" key="2">
    <source>
        <dbReference type="Pfam" id="PF13422"/>
    </source>
</evidence>
<feature type="non-terminal residue" evidence="3">
    <location>
        <position position="1"/>
    </location>
</feature>
<accession>A0A7J6R339</accession>
<name>A0A7J6R339_PEROL</name>
<dbReference type="InterPro" id="IPR025183">
    <property type="entry name" value="DUF4110"/>
</dbReference>